<evidence type="ECO:0000313" key="3">
    <source>
        <dbReference type="Proteomes" id="UP000187074"/>
    </source>
</evidence>
<accession>A0A1R1AVY0</accession>
<dbReference type="InterPro" id="IPR015797">
    <property type="entry name" value="NUDIX_hydrolase-like_dom_sf"/>
</dbReference>
<proteinExistence type="predicted"/>
<protein>
    <recommendedName>
        <fullName evidence="1">Nudix hydrolase domain-containing protein</fullName>
    </recommendedName>
</protein>
<dbReference type="SUPFAM" id="SSF55811">
    <property type="entry name" value="Nudix"/>
    <property type="match status" value="1"/>
</dbReference>
<gene>
    <name evidence="2" type="ORF">BK123_25735</name>
</gene>
<evidence type="ECO:0000259" key="1">
    <source>
        <dbReference type="PROSITE" id="PS51462"/>
    </source>
</evidence>
<feature type="domain" description="Nudix hydrolase" evidence="1">
    <location>
        <begin position="4"/>
        <end position="130"/>
    </location>
</feature>
<organism evidence="2 3">
    <name type="scientific">Paenibacillus lautus</name>
    <name type="common">Bacillus lautus</name>
    <dbReference type="NCBI Taxonomy" id="1401"/>
    <lineage>
        <taxon>Bacteria</taxon>
        <taxon>Bacillati</taxon>
        <taxon>Bacillota</taxon>
        <taxon>Bacilli</taxon>
        <taxon>Bacillales</taxon>
        <taxon>Paenibacillaceae</taxon>
        <taxon>Paenibacillus</taxon>
    </lineage>
</organism>
<dbReference type="InterPro" id="IPR000086">
    <property type="entry name" value="NUDIX_hydrolase_dom"/>
</dbReference>
<comment type="caution">
    <text evidence="2">The sequence shown here is derived from an EMBL/GenBank/DDBJ whole genome shotgun (WGS) entry which is preliminary data.</text>
</comment>
<sequence>MSWRSKYAYGGIVFNQNQEVLMRSPSDHWGGYVWTFAKGGAELSDNSPEETATREVLEETGYKCSIIAAIPGEYESDTCVTKYFLMSPEGWSAHYDEETQEIKWVSVEQAFEMIEMTSTPKGKQRDKDALISAIHTMRALIIENRF</sequence>
<dbReference type="Gene3D" id="3.90.79.10">
    <property type="entry name" value="Nucleoside Triphosphate Pyrophosphohydrolase"/>
    <property type="match status" value="1"/>
</dbReference>
<dbReference type="Pfam" id="PF00293">
    <property type="entry name" value="NUDIX"/>
    <property type="match status" value="1"/>
</dbReference>
<evidence type="ECO:0000313" key="2">
    <source>
        <dbReference type="EMBL" id="OME89767.1"/>
    </source>
</evidence>
<dbReference type="AlphaFoldDB" id="A0A1R1AVY0"/>
<dbReference type="STRING" id="1401.BK123_25735"/>
<name>A0A1R1AVY0_PAELA</name>
<dbReference type="EMBL" id="MRTF01000009">
    <property type="protein sequence ID" value="OME89767.1"/>
    <property type="molecule type" value="Genomic_DNA"/>
</dbReference>
<dbReference type="Proteomes" id="UP000187074">
    <property type="component" value="Unassembled WGS sequence"/>
</dbReference>
<reference evidence="2 3" key="1">
    <citation type="submission" date="2016-11" db="EMBL/GenBank/DDBJ databases">
        <title>Paenibacillus species isolates.</title>
        <authorList>
            <person name="Beno S.M."/>
        </authorList>
    </citation>
    <scope>NUCLEOTIDE SEQUENCE [LARGE SCALE GENOMIC DNA]</scope>
    <source>
        <strain evidence="2 3">FSL F4-0100</strain>
    </source>
</reference>
<dbReference type="RefSeq" id="WP_076325194.1">
    <property type="nucleotide sequence ID" value="NZ_MRTF01000009.1"/>
</dbReference>
<dbReference type="PROSITE" id="PS51462">
    <property type="entry name" value="NUDIX"/>
    <property type="match status" value="1"/>
</dbReference>
<dbReference type="OrthoDB" id="9787880at2"/>